<evidence type="ECO:0000313" key="4">
    <source>
        <dbReference type="Proteomes" id="UP001162156"/>
    </source>
</evidence>
<reference evidence="3" key="1">
    <citation type="journal article" date="2023" name="Insect Mol. Biol.">
        <title>Genome sequencing provides insights into the evolution of gene families encoding plant cell wall-degrading enzymes in longhorned beetles.</title>
        <authorList>
            <person name="Shin N.R."/>
            <person name="Okamura Y."/>
            <person name="Kirsch R."/>
            <person name="Pauchet Y."/>
        </authorList>
    </citation>
    <scope>NUCLEOTIDE SEQUENCE</scope>
    <source>
        <strain evidence="3">RBIC_L_NR</strain>
    </source>
</reference>
<comment type="caution">
    <text evidence="3">The sequence shown here is derived from an EMBL/GenBank/DDBJ whole genome shotgun (WGS) entry which is preliminary data.</text>
</comment>
<organism evidence="3 4">
    <name type="scientific">Rhamnusium bicolor</name>
    <dbReference type="NCBI Taxonomy" id="1586634"/>
    <lineage>
        <taxon>Eukaryota</taxon>
        <taxon>Metazoa</taxon>
        <taxon>Ecdysozoa</taxon>
        <taxon>Arthropoda</taxon>
        <taxon>Hexapoda</taxon>
        <taxon>Insecta</taxon>
        <taxon>Pterygota</taxon>
        <taxon>Neoptera</taxon>
        <taxon>Endopterygota</taxon>
        <taxon>Coleoptera</taxon>
        <taxon>Polyphaga</taxon>
        <taxon>Cucujiformia</taxon>
        <taxon>Chrysomeloidea</taxon>
        <taxon>Cerambycidae</taxon>
        <taxon>Lepturinae</taxon>
        <taxon>Rhagiini</taxon>
        <taxon>Rhamnusium</taxon>
    </lineage>
</organism>
<evidence type="ECO:0000256" key="1">
    <source>
        <dbReference type="SAM" id="MobiDB-lite"/>
    </source>
</evidence>
<dbReference type="EMBL" id="JANEYF010004917">
    <property type="protein sequence ID" value="KAJ8929673.1"/>
    <property type="molecule type" value="Genomic_DNA"/>
</dbReference>
<dbReference type="AlphaFoldDB" id="A0AAV8WTE0"/>
<proteinExistence type="predicted"/>
<feature type="region of interest" description="Disordered" evidence="1">
    <location>
        <begin position="53"/>
        <end position="115"/>
    </location>
</feature>
<sequence length="236" mass="26061">MSEIDDKEQVMKGFIETFETMPVLWESRNVSYKNKKRRGEALETLLAIYRRESEDSQASGVITPSSPPTRSGPNPNSSAAIESPTPVEATPIAGSSVTSLKSPAAPTARKRPKGPIAKQNELLALVCNYLKSPDKEDTNDEFENIAKVWAHKLRNLEPGQRMFAEMEINDILFEAGLNALHRNSVKVNEASTSSEVYTGNQPGYACTYESGSSNSQFSGPHLHNIMYRICKLNLLV</sequence>
<dbReference type="InterPro" id="IPR006578">
    <property type="entry name" value="MADF-dom"/>
</dbReference>
<dbReference type="Proteomes" id="UP001162156">
    <property type="component" value="Unassembled WGS sequence"/>
</dbReference>
<accession>A0AAV8WTE0</accession>
<evidence type="ECO:0000313" key="3">
    <source>
        <dbReference type="EMBL" id="KAJ8929673.1"/>
    </source>
</evidence>
<feature type="compositionally biased region" description="Polar residues" evidence="1">
    <location>
        <begin position="56"/>
        <end position="80"/>
    </location>
</feature>
<gene>
    <name evidence="3" type="ORF">NQ314_017600</name>
</gene>
<feature type="domain" description="MADF" evidence="2">
    <location>
        <begin position="14"/>
        <end position="51"/>
    </location>
</feature>
<keyword evidence="4" id="KW-1185">Reference proteome</keyword>
<name>A0AAV8WTE0_9CUCU</name>
<dbReference type="PANTHER" id="PTHR21505:SF8">
    <property type="entry name" value="DPT-YFP REPRESSOR BY OVEREXPRESSION, ISOFORM D-RELATED"/>
    <property type="match status" value="1"/>
</dbReference>
<evidence type="ECO:0000259" key="2">
    <source>
        <dbReference type="Pfam" id="PF10545"/>
    </source>
</evidence>
<protein>
    <recommendedName>
        <fullName evidence="2">MADF domain-containing protein</fullName>
    </recommendedName>
</protein>
<dbReference type="PANTHER" id="PTHR21505">
    <property type="entry name" value="MADF DOMAIN-CONTAINING PROTEIN-RELATED"/>
    <property type="match status" value="1"/>
</dbReference>
<dbReference type="Pfam" id="PF10545">
    <property type="entry name" value="MADF_DNA_bdg"/>
    <property type="match status" value="1"/>
</dbReference>